<evidence type="ECO:0000313" key="3">
    <source>
        <dbReference type="Proteomes" id="UP000247498"/>
    </source>
</evidence>
<proteinExistence type="predicted"/>
<keyword evidence="1" id="KW-0732">Signal</keyword>
<feature type="signal peptide" evidence="1">
    <location>
        <begin position="1"/>
        <end position="20"/>
    </location>
</feature>
<evidence type="ECO:0000256" key="1">
    <source>
        <dbReference type="SAM" id="SignalP"/>
    </source>
</evidence>
<comment type="caution">
    <text evidence="2">The sequence shown here is derived from an EMBL/GenBank/DDBJ whole genome shotgun (WGS) entry which is preliminary data.</text>
</comment>
<evidence type="ECO:0000313" key="2">
    <source>
        <dbReference type="EMBL" id="GBF93704.1"/>
    </source>
</evidence>
<organism evidence="2 3">
    <name type="scientific">Raphidocelis subcapitata</name>
    <dbReference type="NCBI Taxonomy" id="307507"/>
    <lineage>
        <taxon>Eukaryota</taxon>
        <taxon>Viridiplantae</taxon>
        <taxon>Chlorophyta</taxon>
        <taxon>core chlorophytes</taxon>
        <taxon>Chlorophyceae</taxon>
        <taxon>CS clade</taxon>
        <taxon>Sphaeropleales</taxon>
        <taxon>Selenastraceae</taxon>
        <taxon>Raphidocelis</taxon>
    </lineage>
</organism>
<feature type="chain" id="PRO_5016020579" evidence="1">
    <location>
        <begin position="21"/>
        <end position="167"/>
    </location>
</feature>
<sequence>MAKLVLSLVLLAAMVLASEAATSFGSLCQSTGKPTKFKSKLFNGAKASGFAQYCFGQSNTTSYAKFKANKVDQLRTGVIYLGTGAAASGPVDPTAATLAAFASFDMGLASYTSTMQVLNKIEGAASATLKTEACALRVYAGLTTGPVEGPFVNQPATLMAKKTGNGC</sequence>
<name>A0A2V0P1G5_9CHLO</name>
<keyword evidence="3" id="KW-1185">Reference proteome</keyword>
<dbReference type="InParanoid" id="A0A2V0P1G5"/>
<dbReference type="Proteomes" id="UP000247498">
    <property type="component" value="Unassembled WGS sequence"/>
</dbReference>
<protein>
    <submittedName>
        <fullName evidence="2">Uncharacterized protein</fullName>
    </submittedName>
</protein>
<gene>
    <name evidence="2" type="ORF">Rsub_06807</name>
</gene>
<dbReference type="EMBL" id="BDRX01000043">
    <property type="protein sequence ID" value="GBF93704.1"/>
    <property type="molecule type" value="Genomic_DNA"/>
</dbReference>
<accession>A0A2V0P1G5</accession>
<dbReference type="AlphaFoldDB" id="A0A2V0P1G5"/>
<reference evidence="2 3" key="1">
    <citation type="journal article" date="2018" name="Sci. Rep.">
        <title>Raphidocelis subcapitata (=Pseudokirchneriella subcapitata) provides an insight into genome evolution and environmental adaptations in the Sphaeropleales.</title>
        <authorList>
            <person name="Suzuki S."/>
            <person name="Yamaguchi H."/>
            <person name="Nakajima N."/>
            <person name="Kawachi M."/>
        </authorList>
    </citation>
    <scope>NUCLEOTIDE SEQUENCE [LARGE SCALE GENOMIC DNA]</scope>
    <source>
        <strain evidence="2 3">NIES-35</strain>
    </source>
</reference>